<evidence type="ECO:0000313" key="3">
    <source>
        <dbReference type="Proteomes" id="UP000247702"/>
    </source>
</evidence>
<dbReference type="Proteomes" id="UP000615446">
    <property type="component" value="Unassembled WGS sequence"/>
</dbReference>
<evidence type="ECO:0000313" key="1">
    <source>
        <dbReference type="EMBL" id="GBB94386.1"/>
    </source>
</evidence>
<gene>
    <name evidence="2" type="ORF">RCL2_000131100</name>
    <name evidence="1" type="ORF">RclHR1_23450001</name>
</gene>
<dbReference type="EMBL" id="BEXD01001497">
    <property type="protein sequence ID" value="GBB94386.1"/>
    <property type="molecule type" value="Genomic_DNA"/>
</dbReference>
<proteinExistence type="predicted"/>
<protein>
    <submittedName>
        <fullName evidence="1">Uncharacterized protein</fullName>
    </submittedName>
</protein>
<comment type="caution">
    <text evidence="1">The sequence shown here is derived from an EMBL/GenBank/DDBJ whole genome shotgun (WGS) entry which is preliminary data.</text>
</comment>
<sequence length="331" mass="38420">MNPNHSQARSNIENYQYNRLPNIALYSDDIERIGNSTTSNTNDYNVAASEEQSSFGESYNNVQGSVYQESQTHVDNSHFDIGRVYPALNVVDSTEKQISNFGHWQNYNVQVPVAHQQSQTYVDNSHLNIKSTEDALNMNNYDVTGSTEQNSSGHYQDYYARAPVYQQSQSYFNIERVNVNLTDPVKQISNDNFQNHSPIHQQSRLYTDDNIVDQQILRRSFVFNPINDPCAYNVKCEEISSNSVIKMLNESLINNENIRFNENNFIFFHIHQYNNKLYQVTCRIVPSLSINKNNYGIEIRPNLERESLDLTLEQRQNLVTRLSQYLDAYLH</sequence>
<dbReference type="EMBL" id="BLAL01000011">
    <property type="protein sequence ID" value="GES73796.1"/>
    <property type="molecule type" value="Genomic_DNA"/>
</dbReference>
<organism evidence="1 3">
    <name type="scientific">Rhizophagus clarus</name>
    <dbReference type="NCBI Taxonomy" id="94130"/>
    <lineage>
        <taxon>Eukaryota</taxon>
        <taxon>Fungi</taxon>
        <taxon>Fungi incertae sedis</taxon>
        <taxon>Mucoromycota</taxon>
        <taxon>Glomeromycotina</taxon>
        <taxon>Glomeromycetes</taxon>
        <taxon>Glomerales</taxon>
        <taxon>Glomeraceae</taxon>
        <taxon>Rhizophagus</taxon>
    </lineage>
</organism>
<accession>A0A2Z6RQB4</accession>
<reference evidence="1 3" key="1">
    <citation type="submission" date="2017-11" db="EMBL/GenBank/DDBJ databases">
        <title>The genome of Rhizophagus clarus HR1 reveals common genetic basis of auxotrophy among arbuscular mycorrhizal fungi.</title>
        <authorList>
            <person name="Kobayashi Y."/>
        </authorList>
    </citation>
    <scope>NUCLEOTIDE SEQUENCE [LARGE SCALE GENOMIC DNA]</scope>
    <source>
        <strain evidence="1 3">HR1</strain>
    </source>
</reference>
<name>A0A2Z6RQB4_9GLOM</name>
<keyword evidence="3" id="KW-1185">Reference proteome</keyword>
<dbReference type="AlphaFoldDB" id="A0A2Z6RQB4"/>
<reference evidence="2" key="2">
    <citation type="submission" date="2019-10" db="EMBL/GenBank/DDBJ databases">
        <title>Conservation and host-specific expression of non-tandemly repeated heterogenous ribosome RNA gene in arbuscular mycorrhizal fungi.</title>
        <authorList>
            <person name="Maeda T."/>
            <person name="Kobayashi Y."/>
            <person name="Nakagawa T."/>
            <person name="Ezawa T."/>
            <person name="Yamaguchi K."/>
            <person name="Bino T."/>
            <person name="Nishimoto Y."/>
            <person name="Shigenobu S."/>
            <person name="Kawaguchi M."/>
        </authorList>
    </citation>
    <scope>NUCLEOTIDE SEQUENCE</scope>
    <source>
        <strain evidence="2">HR1</strain>
    </source>
</reference>
<dbReference type="Proteomes" id="UP000247702">
    <property type="component" value="Unassembled WGS sequence"/>
</dbReference>
<evidence type="ECO:0000313" key="2">
    <source>
        <dbReference type="EMBL" id="GES73796.1"/>
    </source>
</evidence>